<feature type="region of interest" description="Disordered" evidence="1">
    <location>
        <begin position="293"/>
        <end position="356"/>
    </location>
</feature>
<sequence>MGNDTVVDPAARDKYLLQVTAGPTYDPSTHTDIPVNSSTTTPIDSPLATTYLTVRIKNYHGLPFDSPPTCSYFQHPLHTSDRYSIAFSFVPKRDLNGKDVVHGFDYGHSIKHQLPPGFKYAMKIATSMLDPGLYSDAYCDEPYLYGPALSGLFSINVGDLVSEKAAEEQLSTLEKENGGVVEEGASCASGAQIRSDLNMPAKFKKRRKFFLTPQNLEKFTFEKGRMYHADFFNPHLDFAEFSLRLPGFSIGVARYIDEKTHHLRYVLKDRSTGEVAFVVFFKLLFGEELERVKKEKRGESGQEEKKKESLSSVDGKQGREIEDVRKDGHITETEVEQPSAEPTPRIEDEEASGYSPTAAVTSLTNNVYAALVAMGLWGDGSPSSDEVAQTLDPSSQPSDPSLDSRVDAMDDATIEQYLQSRQSNV</sequence>
<feature type="compositionally biased region" description="Basic and acidic residues" evidence="1">
    <location>
        <begin position="293"/>
        <end position="309"/>
    </location>
</feature>
<proteinExistence type="predicted"/>
<evidence type="ECO:0000313" key="3">
    <source>
        <dbReference type="EMBL" id="QRD07288.1"/>
    </source>
</evidence>
<dbReference type="PANTHER" id="PTHR34826">
    <property type="entry name" value="UPF0590 PROTEIN C409.17C"/>
    <property type="match status" value="1"/>
</dbReference>
<evidence type="ECO:0000259" key="2">
    <source>
        <dbReference type="Pfam" id="PF08588"/>
    </source>
</evidence>
<dbReference type="InterPro" id="IPR013897">
    <property type="entry name" value="Duc1"/>
</dbReference>
<reference evidence="4" key="1">
    <citation type="journal article" date="2021" name="BMC Genomics">
        <title>Chromosome-level genome assembly and manually-curated proteome of model necrotroph Parastagonospora nodorum Sn15 reveals a genome-wide trove of candidate effector homologs, and redundancy of virulence-related functions within an accessory chromosome.</title>
        <authorList>
            <person name="Bertazzoni S."/>
            <person name="Jones D.A.B."/>
            <person name="Phan H.T."/>
            <person name="Tan K.-C."/>
            <person name="Hane J.K."/>
        </authorList>
    </citation>
    <scope>NUCLEOTIDE SEQUENCE [LARGE SCALE GENOMIC DNA]</scope>
    <source>
        <strain evidence="4">SN15 / ATCC MYA-4574 / FGSC 10173)</strain>
    </source>
</reference>
<dbReference type="VEuPathDB" id="FungiDB:JI435_124780"/>
<feature type="compositionally biased region" description="Basic and acidic residues" evidence="1">
    <location>
        <begin position="316"/>
        <end position="332"/>
    </location>
</feature>
<gene>
    <name evidence="3" type="ORF">JI435_124780</name>
</gene>
<feature type="region of interest" description="Disordered" evidence="1">
    <location>
        <begin position="378"/>
        <end position="410"/>
    </location>
</feature>
<dbReference type="Proteomes" id="UP000663193">
    <property type="component" value="Chromosome 22"/>
</dbReference>
<feature type="compositionally biased region" description="Low complexity" evidence="1">
    <location>
        <begin position="391"/>
        <end position="401"/>
    </location>
</feature>
<evidence type="ECO:0000256" key="1">
    <source>
        <dbReference type="SAM" id="MobiDB-lite"/>
    </source>
</evidence>
<dbReference type="PANTHER" id="PTHR34826:SF2">
    <property type="entry name" value="UPF0590 PROTEIN C409.17C"/>
    <property type="match status" value="1"/>
</dbReference>
<accession>A0A7U2NR38</accession>
<dbReference type="AlphaFoldDB" id="A0A7U2NR38"/>
<dbReference type="OMA" id="PGFKYAM"/>
<dbReference type="OrthoDB" id="2119945at2759"/>
<keyword evidence="4" id="KW-1185">Reference proteome</keyword>
<protein>
    <recommendedName>
        <fullName evidence="2">Domain of unknown function at the cortex 1 domain-containing protein</fullName>
    </recommendedName>
</protein>
<dbReference type="EMBL" id="CP069044">
    <property type="protein sequence ID" value="QRD07288.1"/>
    <property type="molecule type" value="Genomic_DNA"/>
</dbReference>
<evidence type="ECO:0000313" key="4">
    <source>
        <dbReference type="Proteomes" id="UP000663193"/>
    </source>
</evidence>
<dbReference type="Pfam" id="PF08588">
    <property type="entry name" value="Duc1"/>
    <property type="match status" value="1"/>
</dbReference>
<organism evidence="3 4">
    <name type="scientific">Phaeosphaeria nodorum (strain SN15 / ATCC MYA-4574 / FGSC 10173)</name>
    <name type="common">Glume blotch fungus</name>
    <name type="synonym">Parastagonospora nodorum</name>
    <dbReference type="NCBI Taxonomy" id="321614"/>
    <lineage>
        <taxon>Eukaryota</taxon>
        <taxon>Fungi</taxon>
        <taxon>Dikarya</taxon>
        <taxon>Ascomycota</taxon>
        <taxon>Pezizomycotina</taxon>
        <taxon>Dothideomycetes</taxon>
        <taxon>Pleosporomycetidae</taxon>
        <taxon>Pleosporales</taxon>
        <taxon>Pleosporineae</taxon>
        <taxon>Phaeosphaeriaceae</taxon>
        <taxon>Parastagonospora</taxon>
    </lineage>
</organism>
<feature type="domain" description="Domain of unknown function at the cortex 1" evidence="2">
    <location>
        <begin position="17"/>
        <end position="283"/>
    </location>
</feature>
<name>A0A7U2NR38_PHANO</name>